<dbReference type="PROSITE" id="PS51371">
    <property type="entry name" value="CBS"/>
    <property type="match status" value="2"/>
</dbReference>
<dbReference type="RefSeq" id="WP_220333787.1">
    <property type="nucleotide sequence ID" value="NZ_JAEUAK010000003.1"/>
</dbReference>
<dbReference type="InterPro" id="IPR007055">
    <property type="entry name" value="BON_dom"/>
</dbReference>
<proteinExistence type="predicted"/>
<evidence type="ECO:0000256" key="2">
    <source>
        <dbReference type="PROSITE-ProRule" id="PRU00703"/>
    </source>
</evidence>
<feature type="domain" description="CBS" evidence="4">
    <location>
        <begin position="95"/>
        <end position="151"/>
    </location>
</feature>
<keyword evidence="1 2" id="KW-0129">CBS domain</keyword>
<dbReference type="SUPFAM" id="SSF54631">
    <property type="entry name" value="CBS-domain pair"/>
    <property type="match status" value="1"/>
</dbReference>
<dbReference type="Gene3D" id="3.10.580.10">
    <property type="entry name" value="CBS-domain"/>
    <property type="match status" value="1"/>
</dbReference>
<dbReference type="PANTHER" id="PTHR43080:SF26">
    <property type="entry name" value="REGULATORY PROTEIN"/>
    <property type="match status" value="1"/>
</dbReference>
<protein>
    <submittedName>
        <fullName evidence="5">CBS domain-containing protein</fullName>
    </submittedName>
</protein>
<dbReference type="PIRSF" id="PIRSF036990">
    <property type="entry name" value="UCP036990_CBS_BON"/>
    <property type="match status" value="1"/>
</dbReference>
<gene>
    <name evidence="5" type="ORF">JNB85_07840</name>
</gene>
<evidence type="ECO:0000259" key="4">
    <source>
        <dbReference type="PROSITE" id="PS51371"/>
    </source>
</evidence>
<evidence type="ECO:0000313" key="6">
    <source>
        <dbReference type="Proteomes" id="UP000717752"/>
    </source>
</evidence>
<accession>A0ABS7GQU8</accession>
<dbReference type="InterPro" id="IPR017080">
    <property type="entry name" value="UCP036990_CBS_BON"/>
</dbReference>
<dbReference type="InterPro" id="IPR051257">
    <property type="entry name" value="Diverse_CBS-Domain"/>
</dbReference>
<reference evidence="5 6" key="1">
    <citation type="journal article" date="2021" name="MBio">
        <title>Poor Competitiveness of Bradyrhizobium in Pigeon Pea Root Colonization in Indian Soils.</title>
        <authorList>
            <person name="Chalasani D."/>
            <person name="Basu A."/>
            <person name="Pullabhotla S.V.S.R.N."/>
            <person name="Jorrin B."/>
            <person name="Neal A.L."/>
            <person name="Poole P.S."/>
            <person name="Podile A.R."/>
            <person name="Tkacz A."/>
        </authorList>
    </citation>
    <scope>NUCLEOTIDE SEQUENCE [LARGE SCALE GENOMIC DNA]</scope>
    <source>
        <strain evidence="5 6">HU56</strain>
    </source>
</reference>
<organism evidence="5 6">
    <name type="scientific">Rhizobium mesosinicum</name>
    <dbReference type="NCBI Taxonomy" id="335017"/>
    <lineage>
        <taxon>Bacteria</taxon>
        <taxon>Pseudomonadati</taxon>
        <taxon>Pseudomonadota</taxon>
        <taxon>Alphaproteobacteria</taxon>
        <taxon>Hyphomicrobiales</taxon>
        <taxon>Rhizobiaceae</taxon>
        <taxon>Rhizobium/Agrobacterium group</taxon>
        <taxon>Rhizobium</taxon>
    </lineage>
</organism>
<comment type="caution">
    <text evidence="5">The sequence shown here is derived from an EMBL/GenBank/DDBJ whole genome shotgun (WGS) entry which is preliminary data.</text>
</comment>
<evidence type="ECO:0000259" key="3">
    <source>
        <dbReference type="PROSITE" id="PS50914"/>
    </source>
</evidence>
<name>A0ABS7GQU8_9HYPH</name>
<keyword evidence="6" id="KW-1185">Reference proteome</keyword>
<dbReference type="Pfam" id="PF00571">
    <property type="entry name" value="CBS"/>
    <property type="match status" value="2"/>
</dbReference>
<dbReference type="Proteomes" id="UP000717752">
    <property type="component" value="Unassembled WGS sequence"/>
</dbReference>
<dbReference type="InterPro" id="IPR046342">
    <property type="entry name" value="CBS_dom_sf"/>
</dbReference>
<feature type="domain" description="BON" evidence="3">
    <location>
        <begin position="152"/>
        <end position="222"/>
    </location>
</feature>
<dbReference type="Pfam" id="PF04972">
    <property type="entry name" value="BON"/>
    <property type="match status" value="1"/>
</dbReference>
<dbReference type="PANTHER" id="PTHR43080">
    <property type="entry name" value="CBS DOMAIN-CONTAINING PROTEIN CBSX3, MITOCHONDRIAL"/>
    <property type="match status" value="1"/>
</dbReference>
<dbReference type="InterPro" id="IPR000644">
    <property type="entry name" value="CBS_dom"/>
</dbReference>
<dbReference type="SMART" id="SM00116">
    <property type="entry name" value="CBS"/>
    <property type="match status" value="2"/>
</dbReference>
<feature type="domain" description="CBS" evidence="4">
    <location>
        <begin position="8"/>
        <end position="67"/>
    </location>
</feature>
<dbReference type="EMBL" id="JAEUAK010000003">
    <property type="protein sequence ID" value="MBW9052326.1"/>
    <property type="molecule type" value="Genomic_DNA"/>
</dbReference>
<sequence>MSTVQTIMTPNPLTIGAEARIWEAANLMLDHGISGLPVTDEAGQLVGVISESDFLLRGELHTDPAKSFWRRLFSTRGALAEDYSKAFGRKVGEVMSSPAVTIGAEEAVGAAALLMAERNIKRLPVVADDKVVGVLTRSDIMRSMIKEMAASSVERIDADIRRALEGELDHQRWGDNITVHVKEAIVTLEGKVLDLREKTAARVAAENTLGVIQVIDNVQVVVLPDMPVPPPGFYP</sequence>
<dbReference type="Gene3D" id="3.30.1340.30">
    <property type="match status" value="1"/>
</dbReference>
<dbReference type="PROSITE" id="PS50914">
    <property type="entry name" value="BON"/>
    <property type="match status" value="1"/>
</dbReference>
<evidence type="ECO:0000256" key="1">
    <source>
        <dbReference type="ARBA" id="ARBA00023122"/>
    </source>
</evidence>
<evidence type="ECO:0000313" key="5">
    <source>
        <dbReference type="EMBL" id="MBW9052326.1"/>
    </source>
</evidence>
<dbReference type="CDD" id="cd04586">
    <property type="entry name" value="CBS_pair_BON_assoc"/>
    <property type="match status" value="1"/>
</dbReference>